<dbReference type="Proteomes" id="UP001162834">
    <property type="component" value="Chromosome"/>
</dbReference>
<reference evidence="2" key="1">
    <citation type="journal article" date="2022" name="Int. J. Syst. Evol. Microbiol.">
        <title>Pseudomonas aegrilactucae sp. nov. and Pseudomonas morbosilactucae sp. nov., pathogens causing bacterial rot of lettuce in Japan.</title>
        <authorList>
            <person name="Sawada H."/>
            <person name="Fujikawa T."/>
            <person name="Satou M."/>
        </authorList>
    </citation>
    <scope>NUCLEOTIDE SEQUENCE</scope>
    <source>
        <strain evidence="2">0166_1</strain>
    </source>
</reference>
<dbReference type="EMBL" id="CP087164">
    <property type="protein sequence ID" value="UGS35619.1"/>
    <property type="molecule type" value="Genomic_DNA"/>
</dbReference>
<evidence type="ECO:0000313" key="3">
    <source>
        <dbReference type="Proteomes" id="UP001162834"/>
    </source>
</evidence>
<dbReference type="InterPro" id="IPR036271">
    <property type="entry name" value="Tet_transcr_reg_TetR-rel_C_sf"/>
</dbReference>
<dbReference type="KEGG" id="sbae:DSM104329_02013"/>
<dbReference type="AlphaFoldDB" id="A0A9E6XWA3"/>
<evidence type="ECO:0000313" key="2">
    <source>
        <dbReference type="EMBL" id="UGS35619.1"/>
    </source>
</evidence>
<sequence>MVAQAQASLDEDDPWTALVRFFERVIDAQCNDRGLMELLVFRQHGQARVARARDRFIPLVDALVKRAQAAGVLRPDVVARDVPLIHVMLASVIDYTREIRPEVSRRHLALLLDGLRADRGPRTELPGPALEIEEVAAAMCRWKARPR</sequence>
<feature type="domain" description="Transcriptional regulator SbtR-like C-terminal" evidence="1">
    <location>
        <begin position="13"/>
        <end position="117"/>
    </location>
</feature>
<proteinExistence type="predicted"/>
<dbReference type="Gene3D" id="1.10.357.10">
    <property type="entry name" value="Tetracycline Repressor, domain 2"/>
    <property type="match status" value="1"/>
</dbReference>
<dbReference type="InterPro" id="IPR049445">
    <property type="entry name" value="TetR_SbtR-like_C"/>
</dbReference>
<gene>
    <name evidence="2" type="ORF">DSM104329_02013</name>
</gene>
<dbReference type="RefSeq" id="WP_259315301.1">
    <property type="nucleotide sequence ID" value="NZ_CP087164.1"/>
</dbReference>
<organism evidence="2 3">
    <name type="scientific">Capillimicrobium parvum</name>
    <dbReference type="NCBI Taxonomy" id="2884022"/>
    <lineage>
        <taxon>Bacteria</taxon>
        <taxon>Bacillati</taxon>
        <taxon>Actinomycetota</taxon>
        <taxon>Thermoleophilia</taxon>
        <taxon>Solirubrobacterales</taxon>
        <taxon>Capillimicrobiaceae</taxon>
        <taxon>Capillimicrobium</taxon>
    </lineage>
</organism>
<name>A0A9E6XWA3_9ACTN</name>
<protein>
    <recommendedName>
        <fullName evidence="1">Transcriptional regulator SbtR-like C-terminal domain-containing protein</fullName>
    </recommendedName>
</protein>
<evidence type="ECO:0000259" key="1">
    <source>
        <dbReference type="Pfam" id="PF21597"/>
    </source>
</evidence>
<keyword evidence="3" id="KW-1185">Reference proteome</keyword>
<dbReference type="Pfam" id="PF21597">
    <property type="entry name" value="TetR_C_43"/>
    <property type="match status" value="1"/>
</dbReference>
<accession>A0A9E6XWA3</accession>
<dbReference type="SUPFAM" id="SSF48498">
    <property type="entry name" value="Tetracyclin repressor-like, C-terminal domain"/>
    <property type="match status" value="1"/>
</dbReference>